<feature type="domain" description="N-acetyltransferase" evidence="1">
    <location>
        <begin position="1"/>
        <end position="94"/>
    </location>
</feature>
<dbReference type="CDD" id="cd04301">
    <property type="entry name" value="NAT_SF"/>
    <property type="match status" value="1"/>
</dbReference>
<dbReference type="PATRIC" id="fig|1072256.5.peg.1802"/>
<name>A0A0G3HER5_9CORY</name>
<dbReference type="PROSITE" id="PS51729">
    <property type="entry name" value="GNAT_YJDJ"/>
    <property type="match status" value="1"/>
</dbReference>
<dbReference type="InterPro" id="IPR045057">
    <property type="entry name" value="Gcn5-rel_NAT"/>
</dbReference>
<dbReference type="RefSeq" id="WP_047260129.1">
    <property type="nucleotide sequence ID" value="NZ_CP011546.1"/>
</dbReference>
<dbReference type="Pfam" id="PF14542">
    <property type="entry name" value="Acetyltransf_CG"/>
    <property type="match status" value="1"/>
</dbReference>
<dbReference type="OrthoDB" id="5405911at2"/>
<evidence type="ECO:0000313" key="4">
    <source>
        <dbReference type="Proteomes" id="UP000035548"/>
    </source>
</evidence>
<dbReference type="STRING" id="1072256.CUTER_09125"/>
<dbReference type="KEGG" id="cut:CUTER_09125"/>
<dbReference type="Proteomes" id="UP000035548">
    <property type="component" value="Chromosome"/>
</dbReference>
<evidence type="ECO:0000259" key="1">
    <source>
        <dbReference type="PROSITE" id="PS51186"/>
    </source>
</evidence>
<protein>
    <submittedName>
        <fullName evidence="3">Putative acetyltransferase</fullName>
    </submittedName>
</protein>
<dbReference type="PROSITE" id="PS51186">
    <property type="entry name" value="GNAT"/>
    <property type="match status" value="1"/>
</dbReference>
<evidence type="ECO:0000259" key="2">
    <source>
        <dbReference type="PROSITE" id="PS51729"/>
    </source>
</evidence>
<dbReference type="AlphaFoldDB" id="A0A0G3HER5"/>
<dbReference type="Gene3D" id="3.40.630.30">
    <property type="match status" value="1"/>
</dbReference>
<dbReference type="EMBL" id="CP011546">
    <property type="protein sequence ID" value="AKK11799.1"/>
    <property type="molecule type" value="Genomic_DNA"/>
</dbReference>
<evidence type="ECO:0000313" key="3">
    <source>
        <dbReference type="EMBL" id="AKK11799.1"/>
    </source>
</evidence>
<dbReference type="PANTHER" id="PTHR31435:SF10">
    <property type="entry name" value="BSR4717 PROTEIN"/>
    <property type="match status" value="1"/>
</dbReference>
<organism evidence="3 4">
    <name type="scientific">Corynebacterium uterequi</name>
    <dbReference type="NCBI Taxonomy" id="1072256"/>
    <lineage>
        <taxon>Bacteria</taxon>
        <taxon>Bacillati</taxon>
        <taxon>Actinomycetota</taxon>
        <taxon>Actinomycetes</taxon>
        <taxon>Mycobacteriales</taxon>
        <taxon>Corynebacteriaceae</taxon>
        <taxon>Corynebacterium</taxon>
    </lineage>
</organism>
<reference evidence="3 4" key="1">
    <citation type="journal article" date="2015" name="Genome Announc.">
        <title>Virulence Factor Genes Detected in the Complete Genome Sequence of Corynebacterium uterequi DSM 45634, Isolated from the Uterus of a Maiden Mare.</title>
        <authorList>
            <person name="Ruckert C."/>
            <person name="Kriete M."/>
            <person name="Jaenicke S."/>
            <person name="Winkler A."/>
            <person name="Tauch A."/>
        </authorList>
    </citation>
    <scope>NUCLEOTIDE SEQUENCE [LARGE SCALE GENOMIC DNA]</scope>
    <source>
        <strain evidence="3 4">DSM 45634</strain>
    </source>
</reference>
<dbReference type="GO" id="GO:0016747">
    <property type="term" value="F:acyltransferase activity, transferring groups other than amino-acyl groups"/>
    <property type="evidence" value="ECO:0007669"/>
    <property type="project" value="InterPro"/>
</dbReference>
<proteinExistence type="predicted"/>
<keyword evidence="4" id="KW-1185">Reference proteome</keyword>
<accession>A0A0G3HER5</accession>
<gene>
    <name evidence="3" type="ORF">CUTER_09125</name>
</gene>
<dbReference type="PANTHER" id="PTHR31435">
    <property type="entry name" value="PROTEIN NATD1"/>
    <property type="match status" value="1"/>
</dbReference>
<dbReference type="InterPro" id="IPR031165">
    <property type="entry name" value="GNAT_YJDJ"/>
</dbReference>
<sequence>MTTAVFHDEPHSRYVIAVDGVEAGFAAYQAVDGIVDFDHTVIAESFRGRGLSTQLIAEALDDVRERGGVIRPSCSAVRRFVEKNSAYDDLVAQR</sequence>
<dbReference type="InterPro" id="IPR016181">
    <property type="entry name" value="Acyl_CoA_acyltransferase"/>
</dbReference>
<reference evidence="4" key="2">
    <citation type="submission" date="2015-05" db="EMBL/GenBank/DDBJ databases">
        <title>Complete genome sequence of Corynebacterium uterequi DSM 45634, isolated from the uterus of a maiden mare.</title>
        <authorList>
            <person name="Ruckert C."/>
            <person name="Albersmeier A."/>
            <person name="Winkler A."/>
            <person name="Tauch A."/>
        </authorList>
    </citation>
    <scope>NUCLEOTIDE SEQUENCE [LARGE SCALE GENOMIC DNA]</scope>
    <source>
        <strain evidence="4">DSM 45634</strain>
    </source>
</reference>
<dbReference type="InterPro" id="IPR000182">
    <property type="entry name" value="GNAT_dom"/>
</dbReference>
<keyword evidence="3" id="KW-0808">Transferase</keyword>
<dbReference type="SUPFAM" id="SSF55729">
    <property type="entry name" value="Acyl-CoA N-acyltransferases (Nat)"/>
    <property type="match status" value="1"/>
</dbReference>
<feature type="domain" description="N-acetyltransferase" evidence="2">
    <location>
        <begin position="6"/>
        <end position="92"/>
    </location>
</feature>